<gene>
    <name evidence="1" type="ORF">BLL37_09685</name>
</gene>
<accession>A0A1V2JPN4</accession>
<comment type="caution">
    <text evidence="1">The sequence shown here is derived from an EMBL/GenBank/DDBJ whole genome shotgun (WGS) entry which is preliminary data.</text>
</comment>
<organism evidence="1 2">
    <name type="scientific">Pseudomonas azotoformans</name>
    <dbReference type="NCBI Taxonomy" id="47878"/>
    <lineage>
        <taxon>Bacteria</taxon>
        <taxon>Pseudomonadati</taxon>
        <taxon>Pseudomonadota</taxon>
        <taxon>Gammaproteobacteria</taxon>
        <taxon>Pseudomonadales</taxon>
        <taxon>Pseudomonadaceae</taxon>
        <taxon>Pseudomonas</taxon>
    </lineage>
</organism>
<evidence type="ECO:0000313" key="2">
    <source>
        <dbReference type="Proteomes" id="UP000188559"/>
    </source>
</evidence>
<sequence length="115" mass="12569">MSIEGVSRLCRPAPNVASERSTLSQPAAQPYTWNTVCAAQPDGAHRPRLFRTAQLGLSHRALQNAPTARAQVSEPDATWTDRQLAQALEKGFGLLHLFLKEGRLTYSALCRVAAE</sequence>
<dbReference type="EMBL" id="MNPV01000002">
    <property type="protein sequence ID" value="ONH47120.1"/>
    <property type="molecule type" value="Genomic_DNA"/>
</dbReference>
<dbReference type="AlphaFoldDB" id="A0A1V2JPN4"/>
<keyword evidence="2" id="KW-1185">Reference proteome</keyword>
<evidence type="ECO:0000313" key="1">
    <source>
        <dbReference type="EMBL" id="ONH47120.1"/>
    </source>
</evidence>
<dbReference type="OrthoDB" id="7009933at2"/>
<dbReference type="Proteomes" id="UP000188559">
    <property type="component" value="Unassembled WGS sequence"/>
</dbReference>
<protein>
    <submittedName>
        <fullName evidence="1">Uncharacterized protein</fullName>
    </submittedName>
</protein>
<proteinExistence type="predicted"/>
<dbReference type="GeneID" id="57372799"/>
<reference evidence="1 2" key="1">
    <citation type="submission" date="2016-10" db="EMBL/GenBank/DDBJ databases">
        <title>Pseudomonas lactis sp. nov. and Pseudomonas paralactis sp. nov., isolated from bovine raw milk.</title>
        <authorList>
            <person name="Von Neubeck M."/>
            <person name="Huptas C."/>
            <person name="Glueck C."/>
            <person name="Krewinkel M."/>
            <person name="Stoeckel M."/>
            <person name="Stressler T."/>
            <person name="Fischer L."/>
            <person name="Hinrichs J."/>
            <person name="Scherer S."/>
            <person name="Wenning M."/>
        </authorList>
    </citation>
    <scope>NUCLEOTIDE SEQUENCE [LARGE SCALE GENOMIC DNA]</scope>
    <source>
        <strain evidence="1 2">DSM 18862</strain>
    </source>
</reference>
<dbReference type="RefSeq" id="WP_071495140.1">
    <property type="nucleotide sequence ID" value="NZ_LT629702.1"/>
</dbReference>
<name>A0A1V2JPN4_PSEAZ</name>